<dbReference type="AlphaFoldDB" id="A0A6G0P7Z3"/>
<dbReference type="Proteomes" id="UP000476176">
    <property type="component" value="Unassembled WGS sequence"/>
</dbReference>
<dbReference type="EMBL" id="QXGC01000364">
    <property type="protein sequence ID" value="KAE9239253.1"/>
    <property type="molecule type" value="Genomic_DNA"/>
</dbReference>
<evidence type="ECO:0000313" key="4">
    <source>
        <dbReference type="EMBL" id="KAE9239253.1"/>
    </source>
</evidence>
<comment type="caution">
    <text evidence="4">The sequence shown here is derived from an EMBL/GenBank/DDBJ whole genome shotgun (WGS) entry which is preliminary data.</text>
</comment>
<feature type="domain" description="DDE Tnp4" evidence="3">
    <location>
        <begin position="188"/>
        <end position="333"/>
    </location>
</feature>
<dbReference type="InterPro" id="IPR027806">
    <property type="entry name" value="HARBI1_dom"/>
</dbReference>
<dbReference type="PANTHER" id="PTHR48471">
    <property type="entry name" value="DDE TNP4 DOMAIN-CONTAINING PROTEIN"/>
    <property type="match status" value="1"/>
</dbReference>
<accession>A0A6G0P7Z3</accession>
<reference evidence="4 5" key="1">
    <citation type="submission" date="2018-09" db="EMBL/GenBank/DDBJ databases">
        <title>Genomic investigation of the strawberry pathogen Phytophthora fragariae indicates pathogenicity is determined by transcriptional variation in three key races.</title>
        <authorList>
            <person name="Adams T.M."/>
            <person name="Armitage A.D."/>
            <person name="Sobczyk M.K."/>
            <person name="Bates H.J."/>
            <person name="Dunwell J.M."/>
            <person name="Nellist C.F."/>
            <person name="Harrison R.J."/>
        </authorList>
    </citation>
    <scope>NUCLEOTIDE SEQUENCE [LARGE SCALE GENOMIC DNA]</scope>
    <source>
        <strain evidence="4 5">BC-23</strain>
    </source>
</reference>
<dbReference type="Pfam" id="PF13359">
    <property type="entry name" value="DDE_Tnp_4"/>
    <property type="match status" value="1"/>
</dbReference>
<proteinExistence type="predicted"/>
<name>A0A6G0P7Z3_9STRA</name>
<evidence type="ECO:0000256" key="2">
    <source>
        <dbReference type="ARBA" id="ARBA00022723"/>
    </source>
</evidence>
<dbReference type="GO" id="GO:0046872">
    <property type="term" value="F:metal ion binding"/>
    <property type="evidence" value="ECO:0007669"/>
    <property type="project" value="UniProtKB-KW"/>
</dbReference>
<dbReference type="PANTHER" id="PTHR48471:SF1">
    <property type="entry name" value="DDE TNP4 DOMAIN-CONTAINING PROTEIN"/>
    <property type="match status" value="1"/>
</dbReference>
<keyword evidence="2" id="KW-0479">Metal-binding</keyword>
<comment type="cofactor">
    <cofactor evidence="1">
        <name>a divalent metal cation</name>
        <dbReference type="ChEBI" id="CHEBI:60240"/>
    </cofactor>
</comment>
<evidence type="ECO:0000313" key="5">
    <source>
        <dbReference type="Proteomes" id="UP000476176"/>
    </source>
</evidence>
<sequence length="370" mass="41608">MRLALVLLLVARQRRRRQRARVRLLVLLRLRMLNKERNYLASSSLIAPMTSTWHGIHATRDRGSFIATVSLPYEAFSELLDVFSRHYVVKSGLGKPGRPPTFVVKHAVLACVLHYYTAPVEQKTLCELFGVPPSTLCRVMGHAERALDATLREIGAAAVRYPSKQQQLEWAAMVEEREPLLAGVWGFVDGKNYRVMSPSDSDLQNAQYNGWLHSVLVTGTLCYGVDGTVVWARHNCPGSWNDGETSRKLQEKLLDLAITADGTGLVADSAFPVGKALFGRIRTPLKDGELERADAACRVGLMAMDNAIKSIRQAAEWGMGATEKCYRRLLLPLPFDPPLRGLRLRNIYRLYNFRTRRTGISQIRSVFFQK</sequence>
<gene>
    <name evidence="4" type="ORF">PF004_g8039</name>
</gene>
<evidence type="ECO:0000256" key="1">
    <source>
        <dbReference type="ARBA" id="ARBA00001968"/>
    </source>
</evidence>
<protein>
    <recommendedName>
        <fullName evidence="3">DDE Tnp4 domain-containing protein</fullName>
    </recommendedName>
</protein>
<evidence type="ECO:0000259" key="3">
    <source>
        <dbReference type="Pfam" id="PF13359"/>
    </source>
</evidence>
<organism evidence="4 5">
    <name type="scientific">Phytophthora fragariae</name>
    <dbReference type="NCBI Taxonomy" id="53985"/>
    <lineage>
        <taxon>Eukaryota</taxon>
        <taxon>Sar</taxon>
        <taxon>Stramenopiles</taxon>
        <taxon>Oomycota</taxon>
        <taxon>Peronosporomycetes</taxon>
        <taxon>Peronosporales</taxon>
        <taxon>Peronosporaceae</taxon>
        <taxon>Phytophthora</taxon>
    </lineage>
</organism>